<dbReference type="EMBL" id="CP022957">
    <property type="protein sequence ID" value="ASV29045.1"/>
    <property type="molecule type" value="Genomic_DNA"/>
</dbReference>
<proteinExistence type="predicted"/>
<organism evidence="2 3">
    <name type="scientific">Maribacter cobaltidurans</name>
    <dbReference type="NCBI Taxonomy" id="1178778"/>
    <lineage>
        <taxon>Bacteria</taxon>
        <taxon>Pseudomonadati</taxon>
        <taxon>Bacteroidota</taxon>
        <taxon>Flavobacteriia</taxon>
        <taxon>Flavobacteriales</taxon>
        <taxon>Flavobacteriaceae</taxon>
        <taxon>Maribacter</taxon>
    </lineage>
</organism>
<dbReference type="PANTHER" id="PTHR21666">
    <property type="entry name" value="PEPTIDASE-RELATED"/>
    <property type="match status" value="1"/>
</dbReference>
<dbReference type="InterPro" id="IPR011055">
    <property type="entry name" value="Dup_hybrid_motif"/>
</dbReference>
<dbReference type="RefSeq" id="WP_094995678.1">
    <property type="nucleotide sequence ID" value="NZ_BMJL01000001.1"/>
</dbReference>
<dbReference type="Gene3D" id="2.70.70.10">
    <property type="entry name" value="Glucose Permease (Domain IIA)"/>
    <property type="match status" value="1"/>
</dbReference>
<sequence>MNTLETLLISYSEKAIPILDNSLPIISYVPLNLSVENPDLKQLDITNPSECQSYIESVLKAQKGLVAYGGYLEKRNLYDDKGSFNSVDQSRNIHLGIDYWAPAGTKVMVPLDGKVHSFKNNNVIGDYGPTIILEHHFNNSILYTLYGHLSLESLNGLTVGKSFSRGDVLATLGTPDINVNYAPHLHFQIIKDLQGNMGDYPGVCSKLHLDFYKKNCPDPNLLLKIG</sequence>
<dbReference type="AlphaFoldDB" id="A0A223V0Y7"/>
<dbReference type="Proteomes" id="UP000215244">
    <property type="component" value="Chromosome"/>
</dbReference>
<dbReference type="InterPro" id="IPR016047">
    <property type="entry name" value="M23ase_b-sheet_dom"/>
</dbReference>
<dbReference type="KEGG" id="marb:CJ263_01730"/>
<protein>
    <submittedName>
        <fullName evidence="2">Peptidase M23</fullName>
    </submittedName>
</protein>
<evidence type="ECO:0000313" key="2">
    <source>
        <dbReference type="EMBL" id="ASV29045.1"/>
    </source>
</evidence>
<dbReference type="CDD" id="cd12797">
    <property type="entry name" value="M23_peptidase"/>
    <property type="match status" value="1"/>
</dbReference>
<name>A0A223V0Y7_9FLAO</name>
<dbReference type="GO" id="GO:0004222">
    <property type="term" value="F:metalloendopeptidase activity"/>
    <property type="evidence" value="ECO:0007669"/>
    <property type="project" value="TreeGrafter"/>
</dbReference>
<dbReference type="OrthoDB" id="9801052at2"/>
<keyword evidence="3" id="KW-1185">Reference proteome</keyword>
<evidence type="ECO:0000313" key="3">
    <source>
        <dbReference type="Proteomes" id="UP000215244"/>
    </source>
</evidence>
<dbReference type="SUPFAM" id="SSF51261">
    <property type="entry name" value="Duplicated hybrid motif"/>
    <property type="match status" value="1"/>
</dbReference>
<dbReference type="PANTHER" id="PTHR21666:SF270">
    <property type="entry name" value="MUREIN HYDROLASE ACTIVATOR ENVC"/>
    <property type="match status" value="1"/>
</dbReference>
<gene>
    <name evidence="2" type="ORF">CJ263_01730</name>
</gene>
<accession>A0A223V0Y7</accession>
<dbReference type="InterPro" id="IPR050570">
    <property type="entry name" value="Cell_wall_metabolism_enzyme"/>
</dbReference>
<dbReference type="Pfam" id="PF01551">
    <property type="entry name" value="Peptidase_M23"/>
    <property type="match status" value="1"/>
</dbReference>
<reference evidence="2 3" key="1">
    <citation type="submission" date="2017-08" db="EMBL/GenBank/DDBJ databases">
        <title>The complete genome sequence of Maribacter sp. B1, isolated from deep-sea sediment.</title>
        <authorList>
            <person name="Wu Y.-H."/>
            <person name="Cheng H."/>
            <person name="Xu X.-W."/>
        </authorList>
    </citation>
    <scope>NUCLEOTIDE SEQUENCE [LARGE SCALE GENOMIC DNA]</scope>
    <source>
        <strain evidence="2 3">B1</strain>
    </source>
</reference>
<evidence type="ECO:0000259" key="1">
    <source>
        <dbReference type="Pfam" id="PF01551"/>
    </source>
</evidence>
<feature type="domain" description="M23ase beta-sheet core" evidence="1">
    <location>
        <begin position="93"/>
        <end position="192"/>
    </location>
</feature>